<dbReference type="EMBL" id="CZCU02000122">
    <property type="protein sequence ID" value="VXD15430.1"/>
    <property type="molecule type" value="Genomic_DNA"/>
</dbReference>
<name>A0A7Z9BP58_9CYAN</name>
<dbReference type="AlphaFoldDB" id="A0A7Z9BP58"/>
<sequence length="55" mass="6401">MVQSSYSEIFYTQSLKKSDLNYTPSKINANLRRLLPSVTHNITVNRTLCHYKNLV</sequence>
<protein>
    <submittedName>
        <fullName evidence="1">Uncharacterized protein</fullName>
    </submittedName>
</protein>
<dbReference type="Proteomes" id="UP000184550">
    <property type="component" value="Unassembled WGS sequence"/>
</dbReference>
<organism evidence="1 2">
    <name type="scientific">Planktothrix serta PCC 8927</name>
    <dbReference type="NCBI Taxonomy" id="671068"/>
    <lineage>
        <taxon>Bacteria</taxon>
        <taxon>Bacillati</taxon>
        <taxon>Cyanobacteriota</taxon>
        <taxon>Cyanophyceae</taxon>
        <taxon>Oscillatoriophycideae</taxon>
        <taxon>Oscillatoriales</taxon>
        <taxon>Microcoleaceae</taxon>
        <taxon>Planktothrix</taxon>
    </lineage>
</organism>
<proteinExistence type="predicted"/>
<accession>A0A7Z9BP58</accession>
<comment type="caution">
    <text evidence="1">The sequence shown here is derived from an EMBL/GenBank/DDBJ whole genome shotgun (WGS) entry which is preliminary data.</text>
</comment>
<reference evidence="1" key="1">
    <citation type="submission" date="2019-10" db="EMBL/GenBank/DDBJ databases">
        <authorList>
            <consortium name="Genoscope - CEA"/>
            <person name="William W."/>
        </authorList>
    </citation>
    <scope>NUCLEOTIDE SEQUENCE [LARGE SCALE GENOMIC DNA]</scope>
    <source>
        <strain evidence="1">BBR_PRJEB10992</strain>
    </source>
</reference>
<evidence type="ECO:0000313" key="1">
    <source>
        <dbReference type="EMBL" id="VXD15430.1"/>
    </source>
</evidence>
<keyword evidence="2" id="KW-1185">Reference proteome</keyword>
<gene>
    <name evidence="1" type="ORF">PL8927_480009</name>
</gene>
<evidence type="ECO:0000313" key="2">
    <source>
        <dbReference type="Proteomes" id="UP000184550"/>
    </source>
</evidence>